<feature type="compositionally biased region" description="Basic residues" evidence="2">
    <location>
        <begin position="640"/>
        <end position="650"/>
    </location>
</feature>
<feature type="compositionally biased region" description="Basic and acidic residues" evidence="2">
    <location>
        <begin position="655"/>
        <end position="666"/>
    </location>
</feature>
<evidence type="ECO:0000313" key="4">
    <source>
        <dbReference type="EMBL" id="UGO57327.1"/>
    </source>
</evidence>
<sequence>MYRHSLDWRDVRIVSAYAMLYYTLMGLYIALRYMKVVITNTFFMDTVMELKSTVKSNETVVKLKDGILPLIPAVIPESVRPGSHMEPLKAMPQSQFVVAFDDVSGKVSSGMGFRMIADNGVCYDVTAQHVIAAYPVFSLIYHDKKVETCYRSEWKAIPGEDVAFRKSPDQGLARYHPQVLQTEMPVYCNSFEQISLGIVSLESYNQVIFSATTIPGFSGSPYYIRNKVYGMHLAGGTHNHGVPAHYLARILGVVKGEEIASDYNHPLYCDPEAKGKNKGKRGLSNDQYYKVDKSVAGISFDTFTDRIRLIGQMYYYYDPQDATIFIDVGDDRDAVEDFYYESQARTKSRQKLGKHKNAHEGDCNVDLSKVVLPSEDQKVDDVWNKVSTLAGTAPHPQAPKVRNYRASCSNPKEKVLCLNPKKHQGCSAMLDRPFRDWLCDGAVVDGHLYGEDAEEFFELVQPAQEVLPEAATQTPIVVEPEANVLVQTKPATKTTQTQTGKQGHSNAQVEARVKMVDANVQVSEEKTAAVLRKERTSQLSEPILPTPARAPIVQPPTMPEVEELRPVLECSTHPKNLETSATASEMFRLWQTQEANAVLLRTLNATVQDLLRQKRTDMQPVISCPESTAAPKKPVSTSTTKKRERVRHSYAQRVKNWEMNRPKRSESSGSSSSGSTQV</sequence>
<protein>
    <recommendedName>
        <fullName evidence="5">Serine protease</fullName>
    </recommendedName>
</protein>
<feature type="transmembrane region" description="Helical" evidence="3">
    <location>
        <begin position="12"/>
        <end position="31"/>
    </location>
</feature>
<name>A0A8K1WRN3_9VIRU</name>
<dbReference type="SUPFAM" id="SSF50494">
    <property type="entry name" value="Trypsin-like serine proteases"/>
    <property type="match status" value="1"/>
</dbReference>
<keyword evidence="1" id="KW-0378">Hydrolase</keyword>
<dbReference type="InterPro" id="IPR009003">
    <property type="entry name" value="Peptidase_S1_PA"/>
</dbReference>
<accession>A0A8K1WRN3</accession>
<keyword evidence="3" id="KW-0472">Membrane</keyword>
<keyword evidence="3" id="KW-0812">Transmembrane</keyword>
<organism evidence="4">
    <name type="scientific">Riboviria sp</name>
    <dbReference type="NCBI Taxonomy" id="2585031"/>
    <lineage>
        <taxon>Viruses</taxon>
        <taxon>Riboviria</taxon>
    </lineage>
</organism>
<dbReference type="GO" id="GO:0016787">
    <property type="term" value="F:hydrolase activity"/>
    <property type="evidence" value="ECO:0007669"/>
    <property type="project" value="UniProtKB-KW"/>
</dbReference>
<proteinExistence type="predicted"/>
<evidence type="ECO:0008006" key="5">
    <source>
        <dbReference type="Google" id="ProtNLM"/>
    </source>
</evidence>
<dbReference type="Gene3D" id="2.40.10.10">
    <property type="entry name" value="Trypsin-like serine proteases"/>
    <property type="match status" value="1"/>
</dbReference>
<evidence type="ECO:0000256" key="1">
    <source>
        <dbReference type="ARBA" id="ARBA00022801"/>
    </source>
</evidence>
<dbReference type="EMBL" id="MW239335">
    <property type="protein sequence ID" value="UGO57327.1"/>
    <property type="molecule type" value="Genomic_RNA"/>
</dbReference>
<feature type="region of interest" description="Disordered" evidence="2">
    <location>
        <begin position="622"/>
        <end position="678"/>
    </location>
</feature>
<evidence type="ECO:0000256" key="3">
    <source>
        <dbReference type="SAM" id="Phobius"/>
    </source>
</evidence>
<evidence type="ECO:0000256" key="2">
    <source>
        <dbReference type="SAM" id="MobiDB-lite"/>
    </source>
</evidence>
<dbReference type="InterPro" id="IPR043504">
    <property type="entry name" value="Peptidase_S1_PA_chymotrypsin"/>
</dbReference>
<reference evidence="4" key="1">
    <citation type="submission" date="2020-11" db="EMBL/GenBank/DDBJ databases">
        <title>RNA virus dark matter in the feces of wild birds.</title>
        <authorList>
            <person name="Lu X."/>
            <person name="Yang X.S."/>
            <person name="Zhang W."/>
        </authorList>
    </citation>
    <scope>NUCLEOTIDE SEQUENCE</scope>
    <source>
        <strain evidence="4">Willowwarbler174con126</strain>
    </source>
</reference>
<feature type="compositionally biased region" description="Low complexity" evidence="2">
    <location>
        <begin position="667"/>
        <end position="678"/>
    </location>
</feature>
<keyword evidence="3" id="KW-1133">Transmembrane helix</keyword>